<feature type="signal peptide" evidence="1">
    <location>
        <begin position="1"/>
        <end position="32"/>
    </location>
</feature>
<dbReference type="Proteomes" id="UP000251835">
    <property type="component" value="Unassembled WGS sequence"/>
</dbReference>
<evidence type="ECO:0000313" key="3">
    <source>
        <dbReference type="Proteomes" id="UP000251835"/>
    </source>
</evidence>
<accession>A0A7L4UQM1</accession>
<keyword evidence="3" id="KW-1185">Reference proteome</keyword>
<evidence type="ECO:0000256" key="1">
    <source>
        <dbReference type="SAM" id="SignalP"/>
    </source>
</evidence>
<dbReference type="EMBL" id="QENZ01000003">
    <property type="protein sequence ID" value="PVX51741.1"/>
    <property type="molecule type" value="Genomic_DNA"/>
</dbReference>
<gene>
    <name evidence="2" type="ORF">C7377_0026</name>
</gene>
<comment type="caution">
    <text evidence="2">The sequence shown here is derived from an EMBL/GenBank/DDBJ whole genome shotgun (WGS) entry which is preliminary data.</text>
</comment>
<name>A0A7L4UQM1_BALHA</name>
<dbReference type="InterPro" id="IPR025636">
    <property type="entry name" value="DUF4294"/>
</dbReference>
<proteinExistence type="predicted"/>
<evidence type="ECO:0000313" key="2">
    <source>
        <dbReference type="EMBL" id="PVX51741.1"/>
    </source>
</evidence>
<reference evidence="2 3" key="1">
    <citation type="submission" date="2018-05" db="EMBL/GenBank/DDBJ databases">
        <title>Genomic Encyclopedia of Type Strains, Phase IV (KMG-IV): sequencing the most valuable type-strain genomes for metagenomic binning, comparative biology and taxonomic classification.</title>
        <authorList>
            <person name="Goeker M."/>
        </authorList>
    </citation>
    <scope>NUCLEOTIDE SEQUENCE [LARGE SCALE GENOMIC DNA]</scope>
    <source>
        <strain evidence="2 3">DSM 28579</strain>
    </source>
</reference>
<keyword evidence="1" id="KW-0732">Signal</keyword>
<organism evidence="2 3">
    <name type="scientific">Balneicella halophila</name>
    <dbReference type="NCBI Taxonomy" id="1537566"/>
    <lineage>
        <taxon>Bacteria</taxon>
        <taxon>Pseudomonadati</taxon>
        <taxon>Bacteroidota</taxon>
        <taxon>Bacteroidia</taxon>
        <taxon>Bacteroidales</taxon>
        <taxon>Balneicellaceae</taxon>
        <taxon>Balneicella</taxon>
    </lineage>
</organism>
<sequence>MGIIIAFYACKMLKFHNILTALFLLCSWSAYSQVLPYEDDEIKPYYYTIGADSLICVHLPEIIIEPGRSTIVAMGKKVPRRYRKGTRAYNRTIRNLKVVYPLAKKAAKKIREIDSQLQTIEGESERKAFIKREYKKLMDIYKEPMKDLKISQGRMLIILVHRETGNTSYEHIKMYKGGLTAFFWQGIARLFGNDLKKAYDPYGEHIYLEALIARYERGEL</sequence>
<dbReference type="AlphaFoldDB" id="A0A7L4UQM1"/>
<feature type="chain" id="PRO_5029605310" evidence="1">
    <location>
        <begin position="33"/>
        <end position="220"/>
    </location>
</feature>
<dbReference type="Pfam" id="PF14127">
    <property type="entry name" value="DUF4294"/>
    <property type="match status" value="1"/>
</dbReference>
<protein>
    <submittedName>
        <fullName evidence="2">Uncharacterized protein DUF4294</fullName>
    </submittedName>
</protein>